<dbReference type="InterPro" id="IPR051636">
    <property type="entry name" value="Plant_LTP/defense-related"/>
</dbReference>
<evidence type="ECO:0000313" key="6">
    <source>
        <dbReference type="Proteomes" id="UP001341840"/>
    </source>
</evidence>
<feature type="chain" id="PRO_5047534957" description="Bifunctional inhibitor/plant lipid transfer protein/seed storage helical domain-containing protein" evidence="3">
    <location>
        <begin position="29"/>
        <end position="191"/>
    </location>
</feature>
<organism evidence="5 6">
    <name type="scientific">Stylosanthes scabra</name>
    <dbReference type="NCBI Taxonomy" id="79078"/>
    <lineage>
        <taxon>Eukaryota</taxon>
        <taxon>Viridiplantae</taxon>
        <taxon>Streptophyta</taxon>
        <taxon>Embryophyta</taxon>
        <taxon>Tracheophyta</taxon>
        <taxon>Spermatophyta</taxon>
        <taxon>Magnoliopsida</taxon>
        <taxon>eudicotyledons</taxon>
        <taxon>Gunneridae</taxon>
        <taxon>Pentapetalae</taxon>
        <taxon>rosids</taxon>
        <taxon>fabids</taxon>
        <taxon>Fabales</taxon>
        <taxon>Fabaceae</taxon>
        <taxon>Papilionoideae</taxon>
        <taxon>50 kb inversion clade</taxon>
        <taxon>dalbergioids sensu lato</taxon>
        <taxon>Dalbergieae</taxon>
        <taxon>Pterocarpus clade</taxon>
        <taxon>Stylosanthes</taxon>
    </lineage>
</organism>
<reference evidence="5 6" key="1">
    <citation type="journal article" date="2023" name="Plants (Basel)">
        <title>Bridging the Gap: Combining Genomics and Transcriptomics Approaches to Understand Stylosanthes scabra, an Orphan Legume from the Brazilian Caatinga.</title>
        <authorList>
            <person name="Ferreira-Neto J.R.C."/>
            <person name="da Silva M.D."/>
            <person name="Binneck E."/>
            <person name="de Melo N.F."/>
            <person name="da Silva R.H."/>
            <person name="de Melo A.L.T.M."/>
            <person name="Pandolfi V."/>
            <person name="Bustamante F.O."/>
            <person name="Brasileiro-Vidal A.C."/>
            <person name="Benko-Iseppon A.M."/>
        </authorList>
    </citation>
    <scope>NUCLEOTIDE SEQUENCE [LARGE SCALE GENOMIC DNA]</scope>
    <source>
        <tissue evidence="5">Leaves</tissue>
    </source>
</reference>
<sequence>MFPTTSSKAMFLIFVILMFNSMPPIILACGPCTQPHPSPPHHHYRPKPSPHHGGGGKGGHSKSPPHPSPPVIVPPIIVTPPVQPPPVVIYPPPPSSPPAPATCPIDVLKLRLCLDALGGPVHVRIGIPLPTVESACCPVIQGLLDVEAAICLCTIIRIKLLNLNIFIPLALQALATCGMTPPPGFVCPPLK</sequence>
<evidence type="ECO:0000256" key="1">
    <source>
        <dbReference type="ARBA" id="ARBA00008965"/>
    </source>
</evidence>
<feature type="domain" description="Bifunctional inhibitor/plant lipid transfer protein/seed storage helical" evidence="4">
    <location>
        <begin position="103"/>
        <end position="187"/>
    </location>
</feature>
<dbReference type="EMBL" id="JASCZI010272160">
    <property type="protein sequence ID" value="MED6220682.1"/>
    <property type="molecule type" value="Genomic_DNA"/>
</dbReference>
<accession>A0ABU6ZFH7</accession>
<evidence type="ECO:0000256" key="3">
    <source>
        <dbReference type="SAM" id="SignalP"/>
    </source>
</evidence>
<dbReference type="InterPro" id="IPR036312">
    <property type="entry name" value="Bifun_inhib/LTP/seed_sf"/>
</dbReference>
<comment type="similarity">
    <text evidence="1">Belongs to the plant LTP family. PEARLI1 subfamily.</text>
</comment>
<dbReference type="SUPFAM" id="SSF47699">
    <property type="entry name" value="Bifunctional inhibitor/lipid-transfer protein/seed storage 2S albumin"/>
    <property type="match status" value="1"/>
</dbReference>
<feature type="compositionally biased region" description="Basic residues" evidence="2">
    <location>
        <begin position="39"/>
        <end position="50"/>
    </location>
</feature>
<keyword evidence="6" id="KW-1185">Reference proteome</keyword>
<evidence type="ECO:0000256" key="2">
    <source>
        <dbReference type="SAM" id="MobiDB-lite"/>
    </source>
</evidence>
<dbReference type="Proteomes" id="UP001341840">
    <property type="component" value="Unassembled WGS sequence"/>
</dbReference>
<dbReference type="Gene3D" id="1.10.110.10">
    <property type="entry name" value="Plant lipid-transfer and hydrophobic proteins"/>
    <property type="match status" value="1"/>
</dbReference>
<feature type="signal peptide" evidence="3">
    <location>
        <begin position="1"/>
        <end position="28"/>
    </location>
</feature>
<protein>
    <recommendedName>
        <fullName evidence="4">Bifunctional inhibitor/plant lipid transfer protein/seed storage helical domain-containing protein</fullName>
    </recommendedName>
</protein>
<name>A0ABU6ZFH7_9FABA</name>
<proteinExistence type="inferred from homology"/>
<keyword evidence="3" id="KW-0732">Signal</keyword>
<dbReference type="CDD" id="cd01958">
    <property type="entry name" value="HPS_like"/>
    <property type="match status" value="1"/>
</dbReference>
<comment type="caution">
    <text evidence="5">The sequence shown here is derived from an EMBL/GenBank/DDBJ whole genome shotgun (WGS) entry which is preliminary data.</text>
</comment>
<dbReference type="Pfam" id="PF14547">
    <property type="entry name" value="Hydrophob_seed"/>
    <property type="match status" value="1"/>
</dbReference>
<evidence type="ECO:0000259" key="4">
    <source>
        <dbReference type="SMART" id="SM00499"/>
    </source>
</evidence>
<dbReference type="InterPro" id="IPR027923">
    <property type="entry name" value="Hydrophob_seed_dom"/>
</dbReference>
<dbReference type="InterPro" id="IPR016140">
    <property type="entry name" value="Bifunc_inhib/LTP/seed_store"/>
</dbReference>
<evidence type="ECO:0000313" key="5">
    <source>
        <dbReference type="EMBL" id="MED6220682.1"/>
    </source>
</evidence>
<dbReference type="PANTHER" id="PTHR31731">
    <property type="match status" value="1"/>
</dbReference>
<feature type="region of interest" description="Disordered" evidence="2">
    <location>
        <begin position="37"/>
        <end position="66"/>
    </location>
</feature>
<gene>
    <name evidence="5" type="ORF">PIB30_047168</name>
</gene>
<dbReference type="SMART" id="SM00499">
    <property type="entry name" value="AAI"/>
    <property type="match status" value="1"/>
</dbReference>